<dbReference type="SUPFAM" id="SSF47413">
    <property type="entry name" value="lambda repressor-like DNA-binding domains"/>
    <property type="match status" value="1"/>
</dbReference>
<dbReference type="PANTHER" id="PTHR30146">
    <property type="entry name" value="LACI-RELATED TRANSCRIPTIONAL REPRESSOR"/>
    <property type="match status" value="1"/>
</dbReference>
<dbReference type="PROSITE" id="PS50932">
    <property type="entry name" value="HTH_LACI_2"/>
    <property type="match status" value="1"/>
</dbReference>
<dbReference type="SMART" id="SM00354">
    <property type="entry name" value="HTH_LACI"/>
    <property type="match status" value="1"/>
</dbReference>
<dbReference type="InterPro" id="IPR000843">
    <property type="entry name" value="HTH_LacI"/>
</dbReference>
<name>A0ABU1GX66_9GAMM</name>
<protein>
    <submittedName>
        <fullName evidence="5">Substrate-binding domain-containing protein</fullName>
    </submittedName>
</protein>
<dbReference type="Pfam" id="PF13377">
    <property type="entry name" value="Peripla_BP_3"/>
    <property type="match status" value="1"/>
</dbReference>
<dbReference type="CDD" id="cd01392">
    <property type="entry name" value="HTH_LacI"/>
    <property type="match status" value="1"/>
</dbReference>
<dbReference type="InterPro" id="IPR010982">
    <property type="entry name" value="Lambda_DNA-bd_dom_sf"/>
</dbReference>
<dbReference type="EMBL" id="JARWAO010000004">
    <property type="protein sequence ID" value="MDR5896132.1"/>
    <property type="molecule type" value="Genomic_DNA"/>
</dbReference>
<organism evidence="5 6">
    <name type="scientific">Larsenimonas suaedae</name>
    <dbReference type="NCBI Taxonomy" id="1851019"/>
    <lineage>
        <taxon>Bacteria</taxon>
        <taxon>Pseudomonadati</taxon>
        <taxon>Pseudomonadota</taxon>
        <taxon>Gammaproteobacteria</taxon>
        <taxon>Oceanospirillales</taxon>
        <taxon>Halomonadaceae</taxon>
        <taxon>Larsenimonas</taxon>
    </lineage>
</organism>
<evidence type="ECO:0000259" key="4">
    <source>
        <dbReference type="PROSITE" id="PS50932"/>
    </source>
</evidence>
<keyword evidence="2" id="KW-0238">DNA-binding</keyword>
<dbReference type="PANTHER" id="PTHR30146:SF145">
    <property type="entry name" value="RIBOSE OPERON REPRESSOR"/>
    <property type="match status" value="1"/>
</dbReference>
<dbReference type="Proteomes" id="UP001269375">
    <property type="component" value="Unassembled WGS sequence"/>
</dbReference>
<gene>
    <name evidence="5" type="ORF">QC825_08620</name>
</gene>
<keyword evidence="1" id="KW-0805">Transcription regulation</keyword>
<dbReference type="Gene3D" id="1.10.260.40">
    <property type="entry name" value="lambda repressor-like DNA-binding domains"/>
    <property type="match status" value="1"/>
</dbReference>
<dbReference type="InterPro" id="IPR046335">
    <property type="entry name" value="LacI/GalR-like_sensor"/>
</dbReference>
<reference evidence="5 6" key="1">
    <citation type="submission" date="2023-04" db="EMBL/GenBank/DDBJ databases">
        <title>A long-awaited taxogenomic arrangement of the family Halomonadaceae.</title>
        <authorList>
            <person name="De La Haba R."/>
            <person name="Chuvochina M."/>
            <person name="Wittouck S."/>
            <person name="Arahal D.R."/>
            <person name="Sanchez-Porro C."/>
            <person name="Hugenholtz P."/>
            <person name="Ventosa A."/>
        </authorList>
    </citation>
    <scope>NUCLEOTIDE SEQUENCE [LARGE SCALE GENOMIC DNA]</scope>
    <source>
        <strain evidence="5 6">DSM 22428</strain>
    </source>
</reference>
<evidence type="ECO:0000256" key="3">
    <source>
        <dbReference type="ARBA" id="ARBA00023163"/>
    </source>
</evidence>
<sequence>MSPSRSTPRPTIIDVARDAGVSKTSVSRYFGAERTLLSESMRSRIEASITRLEFRPDRIASSLRGRKTGLIGMLVADLRNPYTVAMVHGAELACRERGYALLVFNTDNDDALERRHLDILQGYSIEGLIINTRGQNLMPLQQSLASGLPMVLVDRHMPGLECDMVGLDNAHAVTLALSHLSEQGFQHVMLVTEPVAGISSREERVAAFDVEAGRLGLGHQVLELELGDNAERLDRAVGAWLERGERPQALLSANGVVTLALCQALSRLGAQSFERAGLIGIDELEWCSLVGPGISTIAQPVEAIGAQAVERLWTRIEGATDAPCQVVLEGELTLRGSTMAAVRS</sequence>
<keyword evidence="3" id="KW-0804">Transcription</keyword>
<dbReference type="RefSeq" id="WP_251594525.1">
    <property type="nucleotide sequence ID" value="NZ_JAMLJI010000004.1"/>
</dbReference>
<evidence type="ECO:0000313" key="5">
    <source>
        <dbReference type="EMBL" id="MDR5896132.1"/>
    </source>
</evidence>
<feature type="domain" description="HTH lacI-type" evidence="4">
    <location>
        <begin position="10"/>
        <end position="65"/>
    </location>
</feature>
<evidence type="ECO:0000313" key="6">
    <source>
        <dbReference type="Proteomes" id="UP001269375"/>
    </source>
</evidence>
<evidence type="ECO:0000256" key="2">
    <source>
        <dbReference type="ARBA" id="ARBA00023125"/>
    </source>
</evidence>
<dbReference type="SUPFAM" id="SSF53822">
    <property type="entry name" value="Periplasmic binding protein-like I"/>
    <property type="match status" value="1"/>
</dbReference>
<proteinExistence type="predicted"/>
<dbReference type="Gene3D" id="3.40.50.2300">
    <property type="match status" value="2"/>
</dbReference>
<dbReference type="InterPro" id="IPR028082">
    <property type="entry name" value="Peripla_BP_I"/>
</dbReference>
<accession>A0ABU1GX66</accession>
<dbReference type="CDD" id="cd06283">
    <property type="entry name" value="PBP1_RegR_EndR_KdgR-like"/>
    <property type="match status" value="1"/>
</dbReference>
<comment type="caution">
    <text evidence="5">The sequence shown here is derived from an EMBL/GenBank/DDBJ whole genome shotgun (WGS) entry which is preliminary data.</text>
</comment>
<keyword evidence="6" id="KW-1185">Reference proteome</keyword>
<evidence type="ECO:0000256" key="1">
    <source>
        <dbReference type="ARBA" id="ARBA00023015"/>
    </source>
</evidence>
<dbReference type="Pfam" id="PF00356">
    <property type="entry name" value="LacI"/>
    <property type="match status" value="1"/>
</dbReference>